<dbReference type="Proteomes" id="UP000554482">
    <property type="component" value="Unassembled WGS sequence"/>
</dbReference>
<feature type="non-terminal residue" evidence="1">
    <location>
        <position position="77"/>
    </location>
</feature>
<dbReference type="AlphaFoldDB" id="A0A7J6X328"/>
<keyword evidence="2" id="KW-1185">Reference proteome</keyword>
<organism evidence="1 2">
    <name type="scientific">Thalictrum thalictroides</name>
    <name type="common">Rue-anemone</name>
    <name type="synonym">Anemone thalictroides</name>
    <dbReference type="NCBI Taxonomy" id="46969"/>
    <lineage>
        <taxon>Eukaryota</taxon>
        <taxon>Viridiplantae</taxon>
        <taxon>Streptophyta</taxon>
        <taxon>Embryophyta</taxon>
        <taxon>Tracheophyta</taxon>
        <taxon>Spermatophyta</taxon>
        <taxon>Magnoliopsida</taxon>
        <taxon>Ranunculales</taxon>
        <taxon>Ranunculaceae</taxon>
        <taxon>Thalictroideae</taxon>
        <taxon>Thalictrum</taxon>
    </lineage>
</organism>
<comment type="caution">
    <text evidence="1">The sequence shown here is derived from an EMBL/GenBank/DDBJ whole genome shotgun (WGS) entry which is preliminary data.</text>
</comment>
<evidence type="ECO:0000313" key="1">
    <source>
        <dbReference type="EMBL" id="KAF5203753.1"/>
    </source>
</evidence>
<protein>
    <submittedName>
        <fullName evidence="1">Uncharacterized protein</fullName>
    </submittedName>
</protein>
<dbReference type="EMBL" id="JABWDY010006328">
    <property type="protein sequence ID" value="KAF5203753.1"/>
    <property type="molecule type" value="Genomic_DNA"/>
</dbReference>
<name>A0A7J6X328_THATH</name>
<evidence type="ECO:0000313" key="2">
    <source>
        <dbReference type="Proteomes" id="UP000554482"/>
    </source>
</evidence>
<proteinExistence type="predicted"/>
<sequence length="77" mass="9214">MKDLKANLKEWNKISFGRVEQQIDGKVKEIEELEKKGEDSGLSQEEEVYRNILRSELTVLIRKAETKWHQKSRAKWR</sequence>
<accession>A0A7J6X328</accession>
<reference evidence="1 2" key="1">
    <citation type="submission" date="2020-06" db="EMBL/GenBank/DDBJ databases">
        <title>Transcriptomic and genomic resources for Thalictrum thalictroides and T. hernandezii: Facilitating candidate gene discovery in an emerging model plant lineage.</title>
        <authorList>
            <person name="Arias T."/>
            <person name="Riano-Pachon D.M."/>
            <person name="Di Stilio V.S."/>
        </authorList>
    </citation>
    <scope>NUCLEOTIDE SEQUENCE [LARGE SCALE GENOMIC DNA]</scope>
    <source>
        <strain evidence="2">cv. WT478/WT964</strain>
        <tissue evidence="1">Leaves</tissue>
    </source>
</reference>
<gene>
    <name evidence="1" type="ORF">FRX31_006660</name>
</gene>